<dbReference type="InterPro" id="IPR036412">
    <property type="entry name" value="HAD-like_sf"/>
</dbReference>
<dbReference type="PANTHER" id="PTHR12210">
    <property type="entry name" value="DULLARD PROTEIN PHOSPHATASE"/>
    <property type="match status" value="1"/>
</dbReference>
<dbReference type="Pfam" id="PF03031">
    <property type="entry name" value="NIF"/>
    <property type="match status" value="1"/>
</dbReference>
<keyword evidence="1" id="KW-0378">Hydrolase</keyword>
<organism evidence="6 7">
    <name type="scientific">Blepharisma stoltei</name>
    <dbReference type="NCBI Taxonomy" id="1481888"/>
    <lineage>
        <taxon>Eukaryota</taxon>
        <taxon>Sar</taxon>
        <taxon>Alveolata</taxon>
        <taxon>Ciliophora</taxon>
        <taxon>Postciliodesmatophora</taxon>
        <taxon>Heterotrichea</taxon>
        <taxon>Heterotrichida</taxon>
        <taxon>Blepharismidae</taxon>
        <taxon>Blepharisma</taxon>
    </lineage>
</organism>
<dbReference type="SUPFAM" id="SSF56784">
    <property type="entry name" value="HAD-like"/>
    <property type="match status" value="1"/>
</dbReference>
<sequence>MEIDNQEQFNLVKSAGCDLITSARFSEASQTVYQIQTCKNIPCGINCENVEVEIEDDSQTMDTETEPEDIPSQSFVAEEQQPLSIKPLLPMKTRRTHRQTLVLDLDETLVHSEIKPFSTANLIVNIFYQDRPCSIYVSFRPGLFRFLEAVSQRFEVVLFTASHKCYAEQVLKFIDPDMKLMKYRLYRENCAESNGVFLKDLRMLGRDLREVIIVDNSVQAFSLQPDNGIPISSWYNDMMDRELYRTVEILDELQRVGDVREVLHQKFNISNNLIN</sequence>
<evidence type="ECO:0000259" key="5">
    <source>
        <dbReference type="PROSITE" id="PS50969"/>
    </source>
</evidence>
<dbReference type="InterPro" id="IPR023214">
    <property type="entry name" value="HAD_sf"/>
</dbReference>
<dbReference type="PROSITE" id="PS50969">
    <property type="entry name" value="FCP1"/>
    <property type="match status" value="1"/>
</dbReference>
<evidence type="ECO:0000256" key="1">
    <source>
        <dbReference type="ARBA" id="ARBA00022801"/>
    </source>
</evidence>
<accession>A0AAU9KF88</accession>
<name>A0AAU9KF88_9CILI</name>
<evidence type="ECO:0000313" key="7">
    <source>
        <dbReference type="Proteomes" id="UP001162131"/>
    </source>
</evidence>
<evidence type="ECO:0000256" key="3">
    <source>
        <dbReference type="ARBA" id="ARBA00037324"/>
    </source>
</evidence>
<keyword evidence="7" id="KW-1185">Reference proteome</keyword>
<dbReference type="InterPro" id="IPR004274">
    <property type="entry name" value="FCP1_dom"/>
</dbReference>
<evidence type="ECO:0000256" key="4">
    <source>
        <dbReference type="ARBA" id="ARBA00038355"/>
    </source>
</evidence>
<dbReference type="CDD" id="cd07521">
    <property type="entry name" value="HAD_FCP1-like"/>
    <property type="match status" value="1"/>
</dbReference>
<dbReference type="EMBL" id="CAJZBQ010000063">
    <property type="protein sequence ID" value="CAG9335967.1"/>
    <property type="molecule type" value="Genomic_DNA"/>
</dbReference>
<reference evidence="6" key="1">
    <citation type="submission" date="2021-09" db="EMBL/GenBank/DDBJ databases">
        <authorList>
            <consortium name="AG Swart"/>
            <person name="Singh M."/>
            <person name="Singh A."/>
            <person name="Seah K."/>
            <person name="Emmerich C."/>
        </authorList>
    </citation>
    <scope>NUCLEOTIDE SEQUENCE</scope>
    <source>
        <strain evidence="6">ATCC30299</strain>
    </source>
</reference>
<feature type="domain" description="FCP1 homology" evidence="5">
    <location>
        <begin position="94"/>
        <end position="253"/>
    </location>
</feature>
<comment type="caution">
    <text evidence="6">The sequence shown here is derived from an EMBL/GenBank/DDBJ whole genome shotgun (WGS) entry which is preliminary data.</text>
</comment>
<dbReference type="InterPro" id="IPR011948">
    <property type="entry name" value="Dullard_phosphatase"/>
</dbReference>
<comment type="function">
    <text evidence="3">Probable phosphatase.</text>
</comment>
<dbReference type="Proteomes" id="UP001162131">
    <property type="component" value="Unassembled WGS sequence"/>
</dbReference>
<dbReference type="AlphaFoldDB" id="A0AAU9KF88"/>
<dbReference type="NCBIfam" id="TIGR02251">
    <property type="entry name" value="HIF-SF_euk"/>
    <property type="match status" value="1"/>
</dbReference>
<dbReference type="GO" id="GO:0004721">
    <property type="term" value="F:phosphoprotein phosphatase activity"/>
    <property type="evidence" value="ECO:0007669"/>
    <property type="project" value="UniProtKB-KW"/>
</dbReference>
<dbReference type="InterPro" id="IPR050365">
    <property type="entry name" value="TIM50"/>
</dbReference>
<dbReference type="Gene3D" id="3.40.50.1000">
    <property type="entry name" value="HAD superfamily/HAD-like"/>
    <property type="match status" value="1"/>
</dbReference>
<proteinExistence type="inferred from homology"/>
<protein>
    <recommendedName>
        <fullName evidence="5">FCP1 homology domain-containing protein</fullName>
    </recommendedName>
</protein>
<dbReference type="GO" id="GO:0005634">
    <property type="term" value="C:nucleus"/>
    <property type="evidence" value="ECO:0007669"/>
    <property type="project" value="UniProtKB-ARBA"/>
</dbReference>
<gene>
    <name evidence="6" type="ORF">BSTOLATCC_MIC65278</name>
</gene>
<dbReference type="FunFam" id="3.40.50.1000:FF:000015">
    <property type="entry name" value="CTD small phosphatase-like protein 2"/>
    <property type="match status" value="1"/>
</dbReference>
<keyword evidence="2" id="KW-0904">Protein phosphatase</keyword>
<comment type="similarity">
    <text evidence="4">Belongs to the CTDSPL2 family.</text>
</comment>
<dbReference type="SMART" id="SM00577">
    <property type="entry name" value="CPDc"/>
    <property type="match status" value="1"/>
</dbReference>
<evidence type="ECO:0000256" key="2">
    <source>
        <dbReference type="ARBA" id="ARBA00022912"/>
    </source>
</evidence>
<evidence type="ECO:0000313" key="6">
    <source>
        <dbReference type="EMBL" id="CAG9335967.1"/>
    </source>
</evidence>